<dbReference type="PANTHER" id="PTHR38100:SF1">
    <property type="entry name" value="HIGH FREQUENCY LYSOGENIZATION PROTEIN HFLD"/>
    <property type="match status" value="1"/>
</dbReference>
<evidence type="ECO:0000256" key="1">
    <source>
        <dbReference type="ARBA" id="ARBA00022475"/>
    </source>
</evidence>
<organism evidence="5 6">
    <name type="scientific">Buchnera aphidicola</name>
    <name type="common">Pentalonia nigronervosa</name>
    <dbReference type="NCBI Taxonomy" id="1309793"/>
    <lineage>
        <taxon>Bacteria</taxon>
        <taxon>Pseudomonadati</taxon>
        <taxon>Pseudomonadota</taxon>
        <taxon>Gammaproteobacteria</taxon>
        <taxon>Enterobacterales</taxon>
        <taxon>Erwiniaceae</taxon>
        <taxon>Buchnera</taxon>
    </lineage>
</organism>
<sequence length="209" mass="24193">MNKIYPITLSLAGLFQSAYLVQQLAQFGKCDHLSLQTCMRSILQIDPISVIEIYGNDEKNLNIGLKTLVSVLTFSKFSHAYFELVKYIFNIIIITKKLKRNHMSIYKLKKRIRTISQEYCINNDMIFLASQLSQLYLDIISTLGSRIKIYGTKIFLRNVEIQNQIRCLLFSGIRSVVLWNQFGGNQLHLIAYRCHIVQHAKIILCSLKK</sequence>
<dbReference type="PANTHER" id="PTHR38100">
    <property type="entry name" value="HIGH FREQUENCY LYSOGENIZATION PROTEIN HFLD"/>
    <property type="match status" value="1"/>
</dbReference>
<evidence type="ECO:0000313" key="5">
    <source>
        <dbReference type="EMBL" id="QNS02090.1"/>
    </source>
</evidence>
<name>A0A7H1B035_9GAMM</name>
<protein>
    <recommendedName>
        <fullName evidence="4">High frequency lysogenization protein HflD homolog</fullName>
    </recommendedName>
</protein>
<dbReference type="Pfam" id="PF04356">
    <property type="entry name" value="DUF489"/>
    <property type="match status" value="1"/>
</dbReference>
<evidence type="ECO:0000256" key="2">
    <source>
        <dbReference type="ARBA" id="ARBA00022490"/>
    </source>
</evidence>
<dbReference type="Proteomes" id="UP000516346">
    <property type="component" value="Chromosome"/>
</dbReference>
<dbReference type="AlphaFoldDB" id="A0A7H1B035"/>
<dbReference type="InterPro" id="IPR035932">
    <property type="entry name" value="HflD-like_sf"/>
</dbReference>
<evidence type="ECO:0000313" key="6">
    <source>
        <dbReference type="Proteomes" id="UP000516346"/>
    </source>
</evidence>
<dbReference type="GO" id="GO:0005737">
    <property type="term" value="C:cytoplasm"/>
    <property type="evidence" value="ECO:0007669"/>
    <property type="project" value="UniProtKB-SubCell"/>
</dbReference>
<dbReference type="GO" id="GO:0005886">
    <property type="term" value="C:plasma membrane"/>
    <property type="evidence" value="ECO:0007669"/>
    <property type="project" value="UniProtKB-SubCell"/>
</dbReference>
<dbReference type="SUPFAM" id="SSF101322">
    <property type="entry name" value="YcfC-like"/>
    <property type="match status" value="1"/>
</dbReference>
<comment type="similarity">
    <text evidence="4">Belongs to the HflD family.</text>
</comment>
<comment type="subcellular location">
    <subcellularLocation>
        <location evidence="4">Cytoplasm</location>
    </subcellularLocation>
    <subcellularLocation>
        <location evidence="4">Cell membrane</location>
        <topology evidence="4">Peripheral membrane protein</topology>
        <orientation evidence="4">Cytoplasmic side</orientation>
    </subcellularLocation>
</comment>
<accession>A0A7H1B035</accession>
<proteinExistence type="inferred from homology"/>
<evidence type="ECO:0000256" key="4">
    <source>
        <dbReference type="HAMAP-Rule" id="MF_00695"/>
    </source>
</evidence>
<evidence type="ECO:0000256" key="3">
    <source>
        <dbReference type="ARBA" id="ARBA00023136"/>
    </source>
</evidence>
<dbReference type="HAMAP" id="MF_00695">
    <property type="entry name" value="HflD_protein"/>
    <property type="match status" value="1"/>
</dbReference>
<dbReference type="Gene3D" id="1.10.3890.10">
    <property type="entry name" value="HflD-like"/>
    <property type="match status" value="1"/>
</dbReference>
<gene>
    <name evidence="4" type="primary">hflD</name>
    <name evidence="5" type="ORF">ICW73_00605</name>
</gene>
<keyword evidence="2 4" id="KW-0963">Cytoplasm</keyword>
<keyword evidence="1 4" id="KW-1003">Cell membrane</keyword>
<dbReference type="InterPro" id="IPR007451">
    <property type="entry name" value="HflD"/>
</dbReference>
<reference evidence="5 6" key="1">
    <citation type="submission" date="2020-09" db="EMBL/GenBank/DDBJ databases">
        <title>Genome sequence of the banana aphid, Pentalonia nigronervosa Coquerel (Hemiptera: Aphididae) and its symbionts.</title>
        <authorList>
            <person name="Mathers T.C."/>
            <person name="Mugford S.T."/>
            <person name="Hogenhout S.A."/>
            <person name="Tripathi L."/>
        </authorList>
    </citation>
    <scope>NUCLEOTIDE SEQUENCE [LARGE SCALE GENOMIC DNA]</scope>
    <source>
        <strain evidence="5">Ba4</strain>
    </source>
</reference>
<dbReference type="EMBL" id="CP061275">
    <property type="protein sequence ID" value="QNS02090.1"/>
    <property type="molecule type" value="Genomic_DNA"/>
</dbReference>
<keyword evidence="3 4" id="KW-0472">Membrane</keyword>